<dbReference type="Proteomes" id="UP000823619">
    <property type="component" value="Unassembled WGS sequence"/>
</dbReference>
<dbReference type="GO" id="GO:0016787">
    <property type="term" value="F:hydrolase activity"/>
    <property type="evidence" value="ECO:0007669"/>
    <property type="project" value="UniProtKB-KW"/>
</dbReference>
<dbReference type="InterPro" id="IPR037038">
    <property type="entry name" value="HepT-like_sf"/>
</dbReference>
<keyword evidence="3" id="KW-0540">Nuclease</keyword>
<gene>
    <name evidence="7" type="ORF">IAC23_09790</name>
</gene>
<dbReference type="Pfam" id="PF01934">
    <property type="entry name" value="HepT-like"/>
    <property type="match status" value="1"/>
</dbReference>
<evidence type="ECO:0000313" key="8">
    <source>
        <dbReference type="Proteomes" id="UP000823619"/>
    </source>
</evidence>
<evidence type="ECO:0000256" key="1">
    <source>
        <dbReference type="ARBA" id="ARBA00022553"/>
    </source>
</evidence>
<dbReference type="PANTHER" id="PTHR34139">
    <property type="entry name" value="UPF0331 PROTEIN MJ0127"/>
    <property type="match status" value="1"/>
</dbReference>
<evidence type="ECO:0000313" key="7">
    <source>
        <dbReference type="EMBL" id="MBO8445960.1"/>
    </source>
</evidence>
<accession>A0A9D9EFL4</accession>
<keyword evidence="5" id="KW-0378">Hydrolase</keyword>
<evidence type="ECO:0000256" key="2">
    <source>
        <dbReference type="ARBA" id="ARBA00022649"/>
    </source>
</evidence>
<dbReference type="GO" id="GO:0004540">
    <property type="term" value="F:RNA nuclease activity"/>
    <property type="evidence" value="ECO:0007669"/>
    <property type="project" value="InterPro"/>
</dbReference>
<reference evidence="7" key="1">
    <citation type="submission" date="2020-10" db="EMBL/GenBank/DDBJ databases">
        <authorList>
            <person name="Gilroy R."/>
        </authorList>
    </citation>
    <scope>NUCLEOTIDE SEQUENCE</scope>
    <source>
        <strain evidence="7">D5-748</strain>
    </source>
</reference>
<comment type="similarity">
    <text evidence="6">Belongs to the HepT RNase toxin family.</text>
</comment>
<protein>
    <submittedName>
        <fullName evidence="7">DUF86 domain-containing protein</fullName>
    </submittedName>
</protein>
<dbReference type="AlphaFoldDB" id="A0A9D9EFL4"/>
<evidence type="ECO:0000256" key="3">
    <source>
        <dbReference type="ARBA" id="ARBA00022722"/>
    </source>
</evidence>
<comment type="caution">
    <text evidence="7">The sequence shown here is derived from an EMBL/GenBank/DDBJ whole genome shotgun (WGS) entry which is preliminary data.</text>
</comment>
<proteinExistence type="inferred from homology"/>
<dbReference type="GO" id="GO:0000166">
    <property type="term" value="F:nucleotide binding"/>
    <property type="evidence" value="ECO:0007669"/>
    <property type="project" value="UniProtKB-KW"/>
</dbReference>
<dbReference type="InterPro" id="IPR008201">
    <property type="entry name" value="HepT-like"/>
</dbReference>
<sequence length="118" mass="13556">MIDSTKDVVKVDEFLVSVTGMVLYNSTLMCLQTIGEALKNVDNLTGRNFLSVYYPQTPWKSIIGLRNIISHEYMDTDYGEIFNIIKEDIPVLLQVIETIINDVESGRHDVFLERLEKK</sequence>
<organism evidence="7 8">
    <name type="scientific">Candidatus Cryptobacteroides merdavium</name>
    <dbReference type="NCBI Taxonomy" id="2840769"/>
    <lineage>
        <taxon>Bacteria</taxon>
        <taxon>Pseudomonadati</taxon>
        <taxon>Bacteroidota</taxon>
        <taxon>Bacteroidia</taxon>
        <taxon>Bacteroidales</taxon>
        <taxon>Candidatus Cryptobacteroides</taxon>
    </lineage>
</organism>
<keyword evidence="1" id="KW-0597">Phosphoprotein</keyword>
<keyword evidence="4" id="KW-0547">Nucleotide-binding</keyword>
<name>A0A9D9EFL4_9BACT</name>
<dbReference type="InterPro" id="IPR051813">
    <property type="entry name" value="HepT_RNase_toxin"/>
</dbReference>
<dbReference type="EMBL" id="JADIMO010000126">
    <property type="protein sequence ID" value="MBO8445960.1"/>
    <property type="molecule type" value="Genomic_DNA"/>
</dbReference>
<dbReference type="PANTHER" id="PTHR34139:SF1">
    <property type="entry name" value="RNASE MJ1380-RELATED"/>
    <property type="match status" value="1"/>
</dbReference>
<dbReference type="SUPFAM" id="SSF81593">
    <property type="entry name" value="Nucleotidyltransferase substrate binding subunit/domain"/>
    <property type="match status" value="1"/>
</dbReference>
<dbReference type="Gene3D" id="1.20.120.580">
    <property type="entry name" value="bsu32300-like"/>
    <property type="match status" value="1"/>
</dbReference>
<dbReference type="GO" id="GO:0110001">
    <property type="term" value="C:toxin-antitoxin complex"/>
    <property type="evidence" value="ECO:0007669"/>
    <property type="project" value="InterPro"/>
</dbReference>
<reference evidence="7" key="2">
    <citation type="journal article" date="2021" name="PeerJ">
        <title>Extensive microbial diversity within the chicken gut microbiome revealed by metagenomics and culture.</title>
        <authorList>
            <person name="Gilroy R."/>
            <person name="Ravi A."/>
            <person name="Getino M."/>
            <person name="Pursley I."/>
            <person name="Horton D.L."/>
            <person name="Alikhan N.F."/>
            <person name="Baker D."/>
            <person name="Gharbi K."/>
            <person name="Hall N."/>
            <person name="Watson M."/>
            <person name="Adriaenssens E.M."/>
            <person name="Foster-Nyarko E."/>
            <person name="Jarju S."/>
            <person name="Secka A."/>
            <person name="Antonio M."/>
            <person name="Oren A."/>
            <person name="Chaudhuri R.R."/>
            <person name="La Ragione R."/>
            <person name="Hildebrand F."/>
            <person name="Pallen M.J."/>
        </authorList>
    </citation>
    <scope>NUCLEOTIDE SEQUENCE</scope>
    <source>
        <strain evidence="7">D5-748</strain>
    </source>
</reference>
<evidence type="ECO:0000256" key="5">
    <source>
        <dbReference type="ARBA" id="ARBA00022801"/>
    </source>
</evidence>
<evidence type="ECO:0000256" key="6">
    <source>
        <dbReference type="ARBA" id="ARBA00024207"/>
    </source>
</evidence>
<keyword evidence="2" id="KW-1277">Toxin-antitoxin system</keyword>
<evidence type="ECO:0000256" key="4">
    <source>
        <dbReference type="ARBA" id="ARBA00022741"/>
    </source>
</evidence>